<dbReference type="PANTHER" id="PTHR42894">
    <property type="entry name" value="N-(5'-PHOSPHORIBOSYL)ANTHRANILATE ISOMERASE"/>
    <property type="match status" value="1"/>
</dbReference>
<organism evidence="11 12">
    <name type="scientific">Fermentimonas caenicola</name>
    <dbReference type="NCBI Taxonomy" id="1562970"/>
    <lineage>
        <taxon>Bacteria</taxon>
        <taxon>Pseudomonadati</taxon>
        <taxon>Bacteroidota</taxon>
        <taxon>Bacteroidia</taxon>
        <taxon>Bacteroidales</taxon>
        <taxon>Dysgonomonadaceae</taxon>
        <taxon>Fermentimonas</taxon>
    </lineage>
</organism>
<evidence type="ECO:0000256" key="7">
    <source>
        <dbReference type="ARBA" id="ARBA00023141"/>
    </source>
</evidence>
<evidence type="ECO:0000259" key="10">
    <source>
        <dbReference type="Pfam" id="PF00697"/>
    </source>
</evidence>
<evidence type="ECO:0000313" key="12">
    <source>
        <dbReference type="Proteomes" id="UP000032417"/>
    </source>
</evidence>
<evidence type="ECO:0000256" key="8">
    <source>
        <dbReference type="ARBA" id="ARBA00023235"/>
    </source>
</evidence>
<dbReference type="Proteomes" id="UP000032417">
    <property type="component" value="Chromosome 1"/>
</dbReference>
<dbReference type="HAMAP" id="MF_00135">
    <property type="entry name" value="PRAI"/>
    <property type="match status" value="1"/>
</dbReference>
<protein>
    <recommendedName>
        <fullName evidence="4 9">N-(5'-phosphoribosyl)anthranilate isomerase</fullName>
        <shortName evidence="9">PRAI</shortName>
        <ecNumber evidence="3 9">5.3.1.24</ecNumber>
    </recommendedName>
</protein>
<evidence type="ECO:0000256" key="5">
    <source>
        <dbReference type="ARBA" id="ARBA00022605"/>
    </source>
</evidence>
<dbReference type="CDD" id="cd00405">
    <property type="entry name" value="PRAI"/>
    <property type="match status" value="1"/>
</dbReference>
<dbReference type="UniPathway" id="UPA00035">
    <property type="reaction ID" value="UER00042"/>
</dbReference>
<dbReference type="Pfam" id="PF00697">
    <property type="entry name" value="PRAI"/>
    <property type="match status" value="1"/>
</dbReference>
<reference evidence="11 12" key="1">
    <citation type="submission" date="2014-08" db="EMBL/GenBank/DDBJ databases">
        <authorList>
            <person name="Wibberg D."/>
        </authorList>
    </citation>
    <scope>NUCLEOTIDE SEQUENCE [LARGE SCALE GENOMIC DNA]</scope>
    <source>
        <strain evidence="12">ING2-E5B</strain>
    </source>
</reference>
<evidence type="ECO:0000256" key="6">
    <source>
        <dbReference type="ARBA" id="ARBA00022822"/>
    </source>
</evidence>
<comment type="catalytic activity">
    <reaction evidence="1 9">
        <text>N-(5-phospho-beta-D-ribosyl)anthranilate = 1-(2-carboxyphenylamino)-1-deoxy-D-ribulose 5-phosphate</text>
        <dbReference type="Rhea" id="RHEA:21540"/>
        <dbReference type="ChEBI" id="CHEBI:18277"/>
        <dbReference type="ChEBI" id="CHEBI:58613"/>
        <dbReference type="EC" id="5.3.1.24"/>
    </reaction>
</comment>
<dbReference type="InterPro" id="IPR001240">
    <property type="entry name" value="PRAI_dom"/>
</dbReference>
<comment type="pathway">
    <text evidence="2 9">Amino-acid biosynthesis; L-tryptophan biosynthesis; L-tryptophan from chorismate: step 3/5.</text>
</comment>
<evidence type="ECO:0000256" key="3">
    <source>
        <dbReference type="ARBA" id="ARBA00012572"/>
    </source>
</evidence>
<evidence type="ECO:0000313" key="11">
    <source>
        <dbReference type="EMBL" id="CEA16862.1"/>
    </source>
</evidence>
<dbReference type="STRING" id="1562970.ING2E5B_2134"/>
<evidence type="ECO:0000256" key="1">
    <source>
        <dbReference type="ARBA" id="ARBA00001164"/>
    </source>
</evidence>
<dbReference type="PANTHER" id="PTHR42894:SF1">
    <property type="entry name" value="N-(5'-PHOSPHORIBOSYL)ANTHRANILATE ISOMERASE"/>
    <property type="match status" value="1"/>
</dbReference>
<dbReference type="KEGG" id="pbt:ING2E5B_2134"/>
<keyword evidence="5 9" id="KW-0028">Amino-acid biosynthesis</keyword>
<dbReference type="EC" id="5.3.1.24" evidence="3 9"/>
<dbReference type="SUPFAM" id="SSF51366">
    <property type="entry name" value="Ribulose-phoshate binding barrel"/>
    <property type="match status" value="1"/>
</dbReference>
<dbReference type="EMBL" id="LN515532">
    <property type="protein sequence ID" value="CEA16862.1"/>
    <property type="molecule type" value="Genomic_DNA"/>
</dbReference>
<proteinExistence type="inferred from homology"/>
<name>A0A098C4L3_9BACT</name>
<dbReference type="Gene3D" id="3.20.20.70">
    <property type="entry name" value="Aldolase class I"/>
    <property type="match status" value="1"/>
</dbReference>
<dbReference type="AlphaFoldDB" id="A0A098C4L3"/>
<keyword evidence="7 9" id="KW-0057">Aromatic amino acid biosynthesis</keyword>
<accession>A0A098C4L3</accession>
<feature type="domain" description="N-(5'phosphoribosyl) anthranilate isomerase (PRAI)" evidence="10">
    <location>
        <begin position="4"/>
        <end position="200"/>
    </location>
</feature>
<evidence type="ECO:0000256" key="4">
    <source>
        <dbReference type="ARBA" id="ARBA00022272"/>
    </source>
</evidence>
<gene>
    <name evidence="9 11" type="primary">trpF</name>
    <name evidence="11" type="ORF">ING2E5B_2134</name>
</gene>
<dbReference type="OrthoDB" id="9786954at2"/>
<dbReference type="InterPro" id="IPR013785">
    <property type="entry name" value="Aldolase_TIM"/>
</dbReference>
<keyword evidence="6 9" id="KW-0822">Tryptophan biosynthesis</keyword>
<evidence type="ECO:0000256" key="9">
    <source>
        <dbReference type="HAMAP-Rule" id="MF_00135"/>
    </source>
</evidence>
<dbReference type="GO" id="GO:0004640">
    <property type="term" value="F:phosphoribosylanthranilate isomerase activity"/>
    <property type="evidence" value="ECO:0007669"/>
    <property type="project" value="UniProtKB-UniRule"/>
</dbReference>
<comment type="similarity">
    <text evidence="9">Belongs to the TrpF family.</text>
</comment>
<dbReference type="InterPro" id="IPR044643">
    <property type="entry name" value="TrpF_fam"/>
</dbReference>
<keyword evidence="8 9" id="KW-0413">Isomerase</keyword>
<evidence type="ECO:0000256" key="2">
    <source>
        <dbReference type="ARBA" id="ARBA00004664"/>
    </source>
</evidence>
<sequence>MIIKVCGMRDEENIRQLEQLDIDWIGFIFYPDSPRFAGKRVKYLPAKIKKIGVFVDQNPQVIRERAADNQLYAIQLHGSEPPWYCINLRLEGYKLIKSFGIDKDGHLPNAQLNAYEGKCDYYLFDTKTELHGGSGEKFNWSSLENYKGETPFILSGGISPEDADAIKSIQHPKFAGIDINSRFEHQPGIKNIEAIKNFIDKLR</sequence>
<dbReference type="InterPro" id="IPR011060">
    <property type="entry name" value="RibuloseP-bd_barrel"/>
</dbReference>
<keyword evidence="12" id="KW-1185">Reference proteome</keyword>
<dbReference type="HOGENOM" id="CLU_076364_1_2_10"/>
<dbReference type="GO" id="GO:0000162">
    <property type="term" value="P:L-tryptophan biosynthetic process"/>
    <property type="evidence" value="ECO:0007669"/>
    <property type="project" value="UniProtKB-UniRule"/>
</dbReference>
<dbReference type="PATRIC" id="fig|1562970.3.peg.2108"/>